<accession>A0ABV0NIA9</accession>
<protein>
    <submittedName>
        <fullName evidence="2">Uncharacterized protein</fullName>
    </submittedName>
</protein>
<dbReference type="Proteomes" id="UP001476798">
    <property type="component" value="Unassembled WGS sequence"/>
</dbReference>
<comment type="caution">
    <text evidence="2">The sequence shown here is derived from an EMBL/GenBank/DDBJ whole genome shotgun (WGS) entry which is preliminary data.</text>
</comment>
<keyword evidence="1" id="KW-0812">Transmembrane</keyword>
<reference evidence="2 3" key="1">
    <citation type="submission" date="2021-06" db="EMBL/GenBank/DDBJ databases">
        <authorList>
            <person name="Palmer J.M."/>
        </authorList>
    </citation>
    <scope>NUCLEOTIDE SEQUENCE [LARGE SCALE GENOMIC DNA]</scope>
    <source>
        <strain evidence="2 3">GA_2019</strain>
        <tissue evidence="2">Muscle</tissue>
    </source>
</reference>
<keyword evidence="3" id="KW-1185">Reference proteome</keyword>
<gene>
    <name evidence="2" type="ORF">GOODEAATRI_007683</name>
</gene>
<proteinExistence type="predicted"/>
<evidence type="ECO:0000256" key="1">
    <source>
        <dbReference type="SAM" id="Phobius"/>
    </source>
</evidence>
<keyword evidence="1" id="KW-1133">Transmembrane helix</keyword>
<feature type="transmembrane region" description="Helical" evidence="1">
    <location>
        <begin position="52"/>
        <end position="71"/>
    </location>
</feature>
<keyword evidence="1" id="KW-0472">Membrane</keyword>
<name>A0ABV0NIA9_9TELE</name>
<evidence type="ECO:0000313" key="2">
    <source>
        <dbReference type="EMBL" id="MEQ2171140.1"/>
    </source>
</evidence>
<dbReference type="EMBL" id="JAHRIO010040374">
    <property type="protein sequence ID" value="MEQ2171140.1"/>
    <property type="molecule type" value="Genomic_DNA"/>
</dbReference>
<organism evidence="2 3">
    <name type="scientific">Goodea atripinnis</name>
    <dbReference type="NCBI Taxonomy" id="208336"/>
    <lineage>
        <taxon>Eukaryota</taxon>
        <taxon>Metazoa</taxon>
        <taxon>Chordata</taxon>
        <taxon>Craniata</taxon>
        <taxon>Vertebrata</taxon>
        <taxon>Euteleostomi</taxon>
        <taxon>Actinopterygii</taxon>
        <taxon>Neopterygii</taxon>
        <taxon>Teleostei</taxon>
        <taxon>Neoteleostei</taxon>
        <taxon>Acanthomorphata</taxon>
        <taxon>Ovalentaria</taxon>
        <taxon>Atherinomorphae</taxon>
        <taxon>Cyprinodontiformes</taxon>
        <taxon>Goodeidae</taxon>
        <taxon>Goodea</taxon>
    </lineage>
</organism>
<evidence type="ECO:0000313" key="3">
    <source>
        <dbReference type="Proteomes" id="UP001476798"/>
    </source>
</evidence>
<sequence>MLPKAEGCGTGTHAAPLHIPMWSLNDPTAMAAAPSLYHSLKILQRKTSPPLVFLRLIFTLYASASSGLSVVKFRRLYLAPKAVSLS</sequence>